<comment type="caution">
    <text evidence="1">The sequence shown here is derived from an EMBL/GenBank/DDBJ whole genome shotgun (WGS) entry which is preliminary data.</text>
</comment>
<dbReference type="AlphaFoldDB" id="A0A7W8MXU5"/>
<dbReference type="Proteomes" id="UP000520011">
    <property type="component" value="Unassembled WGS sequence"/>
</dbReference>
<organism evidence="1 2">
    <name type="scientific">Anoxybacteroides tepidamans</name>
    <dbReference type="NCBI Taxonomy" id="265948"/>
    <lineage>
        <taxon>Bacteria</taxon>
        <taxon>Bacillati</taxon>
        <taxon>Bacillota</taxon>
        <taxon>Bacilli</taxon>
        <taxon>Bacillales</taxon>
        <taxon>Anoxybacillaceae</taxon>
        <taxon>Anoxybacteroides</taxon>
    </lineage>
</organism>
<evidence type="ECO:0000313" key="1">
    <source>
        <dbReference type="EMBL" id="MBB5325995.1"/>
    </source>
</evidence>
<evidence type="ECO:0000313" key="2">
    <source>
        <dbReference type="Proteomes" id="UP000520011"/>
    </source>
</evidence>
<dbReference type="EMBL" id="JACHEP010000025">
    <property type="protein sequence ID" value="MBB5325995.1"/>
    <property type="molecule type" value="Genomic_DNA"/>
</dbReference>
<sequence>MIVEEVTAFLLFFSFLTRVMIDALLDIYGDSEKLGIFKRKIFEDGIYCKRGIEMV</sequence>
<proteinExistence type="predicted"/>
<name>A0A7W8MXU5_9BACL</name>
<accession>A0A7W8MXU5</accession>
<reference evidence="1 2" key="1">
    <citation type="submission" date="2020-08" db="EMBL/GenBank/DDBJ databases">
        <title>Genomic Encyclopedia of Type Strains, Phase IV (KMG-IV): sequencing the most valuable type-strain genomes for metagenomic binning, comparative biology and taxonomic classification.</title>
        <authorList>
            <person name="Goeker M."/>
        </authorList>
    </citation>
    <scope>NUCLEOTIDE SEQUENCE [LARGE SCALE GENOMIC DNA]</scope>
    <source>
        <strain evidence="1 2">DSM 16325</strain>
    </source>
</reference>
<keyword evidence="2" id="KW-1185">Reference proteome</keyword>
<protein>
    <submittedName>
        <fullName evidence="1">Uncharacterized protein</fullName>
    </submittedName>
</protein>
<gene>
    <name evidence="1" type="ORF">HNQ34_003102</name>
</gene>